<accession>A0A7U3ZRH0</accession>
<dbReference type="InterPro" id="IPR000801">
    <property type="entry name" value="Esterase-like"/>
</dbReference>
<dbReference type="KEGG" id="rsi:Runsl_5730"/>
<dbReference type="InterPro" id="IPR014756">
    <property type="entry name" value="Ig_E-set"/>
</dbReference>
<organism evidence="2 3">
    <name type="scientific">Runella slithyformis (strain ATCC 29530 / DSM 19594 / LMG 11500 / NCIMB 11436 / LSU 4)</name>
    <dbReference type="NCBI Taxonomy" id="761193"/>
    <lineage>
        <taxon>Bacteria</taxon>
        <taxon>Pseudomonadati</taxon>
        <taxon>Bacteroidota</taxon>
        <taxon>Cytophagia</taxon>
        <taxon>Cytophagales</taxon>
        <taxon>Spirosomataceae</taxon>
        <taxon>Runella</taxon>
    </lineage>
</organism>
<dbReference type="InterPro" id="IPR004193">
    <property type="entry name" value="Glyco_hydro_13_N"/>
</dbReference>
<evidence type="ECO:0000313" key="2">
    <source>
        <dbReference type="EMBL" id="AEI52015.1"/>
    </source>
</evidence>
<dbReference type="AlphaFoldDB" id="A0A7U3ZRH0"/>
<dbReference type="InterPro" id="IPR029058">
    <property type="entry name" value="AB_hydrolase_fold"/>
</dbReference>
<protein>
    <submittedName>
        <fullName evidence="2">Esterase</fullName>
    </submittedName>
</protein>
<dbReference type="Gene3D" id="3.40.50.1820">
    <property type="entry name" value="alpha/beta hydrolase"/>
    <property type="match status" value="1"/>
</dbReference>
<dbReference type="PANTHER" id="PTHR48098:SF1">
    <property type="entry name" value="DIACYLGLYCEROL ACYLTRANSFERASE_MYCOLYLTRANSFERASE AG85A"/>
    <property type="match status" value="1"/>
</dbReference>
<keyword evidence="2" id="KW-0614">Plasmid</keyword>
<sequence>MKTHVFFKQIRLLLLILIPFAGLAQPPRGPFVISPKVNTDKSVTFSYLAPNAKTVLLGGSQFGQADVPMTKNAEGVWSVTVGPIKPDIYPYSFKVDGITVMDPANVAFFPNERFKASLVEVPSDAPAIYALKNVPHGSVTYEYYPSVEGSTGTVVVYTPSGYTKETAKKYPVYYLISGTTDTEETFWKVGKVNLMLDNMIAAGTAKPMIVVMPYGNPLAKIAEQTGKDKPSDVMNRDGEDALRRMKLFETDLVAHVIPYIEKNYRTLNNRDNRAIGGFSRGGGQTLRTAFNNVDKFAYVCSYASYIAPAEMDKSFTNITANPAKTNKDFKLLWSGIGTDDFLYKGTVEFEDYLKAKNINFKSYVTDGGHTWMNVKKYLNETLPVLFK</sequence>
<dbReference type="PANTHER" id="PTHR48098">
    <property type="entry name" value="ENTEROCHELIN ESTERASE-RELATED"/>
    <property type="match status" value="1"/>
</dbReference>
<reference evidence="2 3" key="2">
    <citation type="journal article" date="2012" name="Stand. Genomic Sci.">
        <title>Complete genome sequence of the aquatic bacterium Runella slithyformis type strain (LSU 4(T)).</title>
        <authorList>
            <person name="Copeland A."/>
            <person name="Zhang X."/>
            <person name="Misra M."/>
            <person name="Lapidus A."/>
            <person name="Nolan M."/>
            <person name="Lucas S."/>
            <person name="Deshpande S."/>
            <person name="Cheng J.F."/>
            <person name="Tapia R."/>
            <person name="Goodwin L.A."/>
            <person name="Pitluck S."/>
            <person name="Liolios K."/>
            <person name="Pagani I."/>
            <person name="Ivanova N."/>
            <person name="Mikhailova N."/>
            <person name="Pati A."/>
            <person name="Chen A."/>
            <person name="Palaniappan K."/>
            <person name="Land M."/>
            <person name="Hauser L."/>
            <person name="Pan C."/>
            <person name="Jeffries C.D."/>
            <person name="Detter J.C."/>
            <person name="Brambilla E.M."/>
            <person name="Rohde M."/>
            <person name="Djao O.D."/>
            <person name="Goker M."/>
            <person name="Sikorski J."/>
            <person name="Tindall B.J."/>
            <person name="Woyke T."/>
            <person name="Bristow J."/>
            <person name="Eisen J.A."/>
            <person name="Markowitz V."/>
            <person name="Hugenholtz P."/>
            <person name="Kyrpides N.C."/>
            <person name="Klenk H.P."/>
            <person name="Mavromatis K."/>
        </authorList>
    </citation>
    <scope>NUCLEOTIDE SEQUENCE [LARGE SCALE GENOMIC DNA]</scope>
    <source>
        <strain evidence="3">ATCC 29530 / DSM 19594 / LMG 11500 / NCIMB 11436 / LSU 4</strain>
    </source>
</reference>
<keyword evidence="3" id="KW-1185">Reference proteome</keyword>
<dbReference type="SUPFAM" id="SSF53474">
    <property type="entry name" value="alpha/beta-Hydrolases"/>
    <property type="match status" value="1"/>
</dbReference>
<dbReference type="InterPro" id="IPR050583">
    <property type="entry name" value="Mycobacterial_A85_antigen"/>
</dbReference>
<geneLocation type="plasmid" evidence="2 3">
    <name>pRUNSL01</name>
</geneLocation>
<dbReference type="GO" id="GO:0005975">
    <property type="term" value="P:carbohydrate metabolic process"/>
    <property type="evidence" value="ECO:0007669"/>
    <property type="project" value="InterPro"/>
</dbReference>
<dbReference type="Proteomes" id="UP000000493">
    <property type="component" value="Plasmid pRUNSL01"/>
</dbReference>
<dbReference type="GO" id="GO:0004553">
    <property type="term" value="F:hydrolase activity, hydrolyzing O-glycosyl compounds"/>
    <property type="evidence" value="ECO:0007669"/>
    <property type="project" value="InterPro"/>
</dbReference>
<dbReference type="CDD" id="cd11294">
    <property type="entry name" value="E_set_Esterase_like_N"/>
    <property type="match status" value="1"/>
</dbReference>
<dbReference type="RefSeq" id="WP_013921686.1">
    <property type="nucleotide sequence ID" value="NC_015693.1"/>
</dbReference>
<name>A0A7U3ZRH0_RUNSL</name>
<evidence type="ECO:0000313" key="3">
    <source>
        <dbReference type="Proteomes" id="UP000000493"/>
    </source>
</evidence>
<dbReference type="InterPro" id="IPR013783">
    <property type="entry name" value="Ig-like_fold"/>
</dbReference>
<dbReference type="SUPFAM" id="SSF81296">
    <property type="entry name" value="E set domains"/>
    <property type="match status" value="1"/>
</dbReference>
<dbReference type="Pfam" id="PF00756">
    <property type="entry name" value="Esterase"/>
    <property type="match status" value="1"/>
</dbReference>
<proteinExistence type="predicted"/>
<dbReference type="EMBL" id="CP002860">
    <property type="protein sequence ID" value="AEI52015.1"/>
    <property type="molecule type" value="Genomic_DNA"/>
</dbReference>
<gene>
    <name evidence="2" type="ordered locus">Runsl_5730</name>
</gene>
<evidence type="ECO:0000259" key="1">
    <source>
        <dbReference type="Pfam" id="PF02922"/>
    </source>
</evidence>
<dbReference type="GO" id="GO:0016747">
    <property type="term" value="F:acyltransferase activity, transferring groups other than amino-acyl groups"/>
    <property type="evidence" value="ECO:0007669"/>
    <property type="project" value="TreeGrafter"/>
</dbReference>
<dbReference type="Gene3D" id="2.60.40.10">
    <property type="entry name" value="Immunoglobulins"/>
    <property type="match status" value="1"/>
</dbReference>
<reference evidence="3" key="1">
    <citation type="submission" date="2011-06" db="EMBL/GenBank/DDBJ databases">
        <title>The complete genome of plasmid 1 of Runella slithyformis DSM 19594.</title>
        <authorList>
            <consortium name="US DOE Joint Genome Institute (JGI-PGF)"/>
            <person name="Lucas S."/>
            <person name="Han J."/>
            <person name="Lapidus A."/>
            <person name="Bruce D."/>
            <person name="Goodwin L."/>
            <person name="Pitluck S."/>
            <person name="Peters L."/>
            <person name="Kyrpides N."/>
            <person name="Mavromatis K."/>
            <person name="Ivanova N."/>
            <person name="Ovchinnikova G."/>
            <person name="Zhang X."/>
            <person name="Misra M."/>
            <person name="Detter J.C."/>
            <person name="Tapia R."/>
            <person name="Han C."/>
            <person name="Land M."/>
            <person name="Hauser L."/>
            <person name="Markowitz V."/>
            <person name="Cheng J.-F."/>
            <person name="Hugenholtz P."/>
            <person name="Woyke T."/>
            <person name="Wu D."/>
            <person name="Tindall B."/>
            <person name="Faehrich R."/>
            <person name="Brambilla E."/>
            <person name="Klenk H.-P."/>
            <person name="Eisen J.A."/>
        </authorList>
    </citation>
    <scope>NUCLEOTIDE SEQUENCE [LARGE SCALE GENOMIC DNA]</scope>
    <source>
        <strain evidence="3">ATCC 29530 / DSM 19594 / LMG 11500 / NCIMB 11436 / LSU 4</strain>
        <plasmid evidence="3">pRUNSL01</plasmid>
    </source>
</reference>
<dbReference type="Pfam" id="PF02922">
    <property type="entry name" value="CBM_48"/>
    <property type="match status" value="1"/>
</dbReference>
<feature type="domain" description="Glycoside hydrolase family 13 N-terminal" evidence="1">
    <location>
        <begin position="39"/>
        <end position="96"/>
    </location>
</feature>